<evidence type="ECO:0000256" key="2">
    <source>
        <dbReference type="ARBA" id="ARBA00008017"/>
    </source>
</evidence>
<evidence type="ECO:0000259" key="9">
    <source>
        <dbReference type="Pfam" id="PF00924"/>
    </source>
</evidence>
<evidence type="ECO:0000256" key="5">
    <source>
        <dbReference type="ARBA" id="ARBA00022989"/>
    </source>
</evidence>
<protein>
    <submittedName>
        <fullName evidence="12">Mechanosensitive ion channel protein MscS</fullName>
    </submittedName>
</protein>
<dbReference type="AlphaFoldDB" id="A0A8J4A369"/>
<feature type="compositionally biased region" description="Pro residues" evidence="7">
    <location>
        <begin position="341"/>
        <end position="359"/>
    </location>
</feature>
<evidence type="ECO:0000256" key="6">
    <source>
        <dbReference type="ARBA" id="ARBA00023136"/>
    </source>
</evidence>
<evidence type="ECO:0000256" key="4">
    <source>
        <dbReference type="ARBA" id="ARBA00022692"/>
    </source>
</evidence>
<dbReference type="Gene3D" id="1.10.287.1260">
    <property type="match status" value="1"/>
</dbReference>
<evidence type="ECO:0000313" key="13">
    <source>
        <dbReference type="Proteomes" id="UP000635606"/>
    </source>
</evidence>
<feature type="transmembrane region" description="Helical" evidence="8">
    <location>
        <begin position="144"/>
        <end position="167"/>
    </location>
</feature>
<dbReference type="InterPro" id="IPR023408">
    <property type="entry name" value="MscS_beta-dom_sf"/>
</dbReference>
<dbReference type="InterPro" id="IPR011066">
    <property type="entry name" value="MscS_channel_C_sf"/>
</dbReference>
<dbReference type="EMBL" id="BOPH01000094">
    <property type="protein sequence ID" value="GIJ71946.1"/>
    <property type="molecule type" value="Genomic_DNA"/>
</dbReference>
<proteinExistence type="inferred from homology"/>
<dbReference type="InterPro" id="IPR006685">
    <property type="entry name" value="MscS_channel_2nd"/>
</dbReference>
<dbReference type="FunFam" id="1.10.287.1260:FF:000005">
    <property type="entry name" value="Mechanosensitive ion channel family protein"/>
    <property type="match status" value="1"/>
</dbReference>
<keyword evidence="6 8" id="KW-0472">Membrane</keyword>
<dbReference type="Gene3D" id="2.30.30.60">
    <property type="match status" value="1"/>
</dbReference>
<comment type="caution">
    <text evidence="12">The sequence shown here is derived from an EMBL/GenBank/DDBJ whole genome shotgun (WGS) entry which is preliminary data.</text>
</comment>
<comment type="subcellular location">
    <subcellularLocation>
        <location evidence="1">Cell membrane</location>
        <topology evidence="1">Multi-pass membrane protein</topology>
    </subcellularLocation>
</comment>
<keyword evidence="4 8" id="KW-0812">Transmembrane</keyword>
<dbReference type="GO" id="GO:0008381">
    <property type="term" value="F:mechanosensitive monoatomic ion channel activity"/>
    <property type="evidence" value="ECO:0007669"/>
    <property type="project" value="InterPro"/>
</dbReference>
<dbReference type="FunFam" id="2.30.30.60:FF:000001">
    <property type="entry name" value="MscS Mechanosensitive ion channel"/>
    <property type="match status" value="1"/>
</dbReference>
<dbReference type="PANTHER" id="PTHR30460">
    <property type="entry name" value="MODERATE CONDUCTANCE MECHANOSENSITIVE CHANNEL YBIO"/>
    <property type="match status" value="1"/>
</dbReference>
<evidence type="ECO:0000256" key="3">
    <source>
        <dbReference type="ARBA" id="ARBA00022475"/>
    </source>
</evidence>
<dbReference type="SUPFAM" id="SSF82861">
    <property type="entry name" value="Mechanosensitive channel protein MscS (YggB), transmembrane region"/>
    <property type="match status" value="1"/>
</dbReference>
<dbReference type="SUPFAM" id="SSF82689">
    <property type="entry name" value="Mechanosensitive channel protein MscS (YggB), C-terminal domain"/>
    <property type="match status" value="1"/>
</dbReference>
<dbReference type="PANTHER" id="PTHR30460:SF0">
    <property type="entry name" value="MODERATE CONDUCTANCE MECHANOSENSITIVE CHANNEL YBIO"/>
    <property type="match status" value="1"/>
</dbReference>
<dbReference type="Pfam" id="PF21088">
    <property type="entry name" value="MS_channel_1st"/>
    <property type="match status" value="1"/>
</dbReference>
<gene>
    <name evidence="12" type="ORF">Voc01_068630</name>
</gene>
<comment type="similarity">
    <text evidence="2">Belongs to the MscS (TC 1.A.23) family.</text>
</comment>
<keyword evidence="13" id="KW-1185">Reference proteome</keyword>
<dbReference type="Gene3D" id="3.30.70.100">
    <property type="match status" value="1"/>
</dbReference>
<feature type="transmembrane region" description="Helical" evidence="8">
    <location>
        <begin position="119"/>
        <end position="138"/>
    </location>
</feature>
<evidence type="ECO:0000259" key="11">
    <source>
        <dbReference type="Pfam" id="PF21088"/>
    </source>
</evidence>
<feature type="domain" description="Mechanosensitive ion channel MscS" evidence="9">
    <location>
        <begin position="165"/>
        <end position="224"/>
    </location>
</feature>
<feature type="domain" description="Mechanosensitive ion channel MscS C-terminal" evidence="10">
    <location>
        <begin position="240"/>
        <end position="320"/>
    </location>
</feature>
<dbReference type="InterPro" id="IPR045276">
    <property type="entry name" value="YbiO_bact"/>
</dbReference>
<dbReference type="GO" id="GO:0005886">
    <property type="term" value="C:plasma membrane"/>
    <property type="evidence" value="ECO:0007669"/>
    <property type="project" value="UniProtKB-SubCell"/>
</dbReference>
<evidence type="ECO:0000313" key="12">
    <source>
        <dbReference type="EMBL" id="GIJ71946.1"/>
    </source>
</evidence>
<feature type="domain" description="Mechanosensitive ion channel transmembrane helices 2/3" evidence="11">
    <location>
        <begin position="125"/>
        <end position="164"/>
    </location>
</feature>
<dbReference type="InterPro" id="IPR049278">
    <property type="entry name" value="MS_channel_C"/>
</dbReference>
<accession>A0A8J4A369</accession>
<sequence>MSPESMPTLLAVPSQPSPSADCTDARDLCEQIYQWTGWDWLASGSYYLLIKPLRIVLIILIAVLIRFLIHRLISRVARSAATPGPGIAALRPLRNRLPAAPPNNGVSERRRARAEALGSILRSIASAVVFGVAFMLVLDELGVNLAPILAGAGILGLAIGFGAQNLVRDFLSGLFMLFEDQYGVGDLVAIGEVEGTVEAVGLRITTVRDATGTVWYIRNGEIQKLANKSQGWALVMVDIPIGFTKIDDAVEVLQRAAIDWAESEEWKPDVIEAPEVVGVEEVTTDGAVVRTTVKTPAEAQWRAARELRRRLTEALAEAGIAEKITEAGVHVQPATDGSGPTDPPPAAPAPAAPAGPPINPNAVQLGISTAIQRHLDPPAGP</sequence>
<dbReference type="Pfam" id="PF00924">
    <property type="entry name" value="MS_channel_2nd"/>
    <property type="match status" value="1"/>
</dbReference>
<evidence type="ECO:0000259" key="10">
    <source>
        <dbReference type="Pfam" id="PF21082"/>
    </source>
</evidence>
<keyword evidence="5 8" id="KW-1133">Transmembrane helix</keyword>
<dbReference type="SUPFAM" id="SSF50182">
    <property type="entry name" value="Sm-like ribonucleoproteins"/>
    <property type="match status" value="1"/>
</dbReference>
<dbReference type="InterPro" id="IPR011014">
    <property type="entry name" value="MscS_channel_TM-2"/>
</dbReference>
<dbReference type="InterPro" id="IPR049142">
    <property type="entry name" value="MS_channel_1st"/>
</dbReference>
<dbReference type="Proteomes" id="UP000635606">
    <property type="component" value="Unassembled WGS sequence"/>
</dbReference>
<evidence type="ECO:0000256" key="7">
    <source>
        <dbReference type="SAM" id="MobiDB-lite"/>
    </source>
</evidence>
<keyword evidence="3" id="KW-1003">Cell membrane</keyword>
<feature type="region of interest" description="Disordered" evidence="7">
    <location>
        <begin position="326"/>
        <end position="381"/>
    </location>
</feature>
<reference evidence="12" key="1">
    <citation type="submission" date="2021-01" db="EMBL/GenBank/DDBJ databases">
        <title>Whole genome shotgun sequence of Virgisporangium ochraceum NBRC 16418.</title>
        <authorList>
            <person name="Komaki H."/>
            <person name="Tamura T."/>
        </authorList>
    </citation>
    <scope>NUCLEOTIDE SEQUENCE</scope>
    <source>
        <strain evidence="12">NBRC 16418</strain>
    </source>
</reference>
<evidence type="ECO:0000256" key="8">
    <source>
        <dbReference type="SAM" id="Phobius"/>
    </source>
</evidence>
<feature type="transmembrane region" description="Helical" evidence="8">
    <location>
        <begin position="46"/>
        <end position="69"/>
    </location>
</feature>
<evidence type="ECO:0000256" key="1">
    <source>
        <dbReference type="ARBA" id="ARBA00004651"/>
    </source>
</evidence>
<dbReference type="Pfam" id="PF21082">
    <property type="entry name" value="MS_channel_3rd"/>
    <property type="match status" value="1"/>
</dbReference>
<name>A0A8J4A369_9ACTN</name>
<organism evidence="12 13">
    <name type="scientific">Virgisporangium ochraceum</name>
    <dbReference type="NCBI Taxonomy" id="65505"/>
    <lineage>
        <taxon>Bacteria</taxon>
        <taxon>Bacillati</taxon>
        <taxon>Actinomycetota</taxon>
        <taxon>Actinomycetes</taxon>
        <taxon>Micromonosporales</taxon>
        <taxon>Micromonosporaceae</taxon>
        <taxon>Virgisporangium</taxon>
    </lineage>
</organism>
<dbReference type="InterPro" id="IPR010920">
    <property type="entry name" value="LSM_dom_sf"/>
</dbReference>